<dbReference type="Proteomes" id="UP000753802">
    <property type="component" value="Unassembled WGS sequence"/>
</dbReference>
<feature type="domain" description="Outer membrane protein beta-barrel" evidence="2">
    <location>
        <begin position="451"/>
        <end position="787"/>
    </location>
</feature>
<accession>A0ABW9ZNC2</accession>
<sequence>MSKFYTLVAFVLLGMTASAQNTTAILKGKLIDSVNKQSLKDASVTILDARDSSLEKFGLVGADGSFSVTGIPFGAMVVQVKFNGYETFTKNITFSASNSNVNLGTVYLSPAANELTGVTVSQSVMRVKGDTTEFNASSFKTKPNAVAEDLIKKMPGMEVGKDGSIKSNGEAVARVLVDGKRFMGDDPKLATRNLPPDVIDKIQVFDDLSDQSKFSGFDDGNRVKTLNITTKKDKKKGMFGKAVAGIGSDDKYQESFNFTRMNGDQQITVMGQANNVNKQDFTINNIGGGRNFGGGGGGGGGNFGGGGAGGGSGITTILSGGFNYRDIWSPKIDAYGSYTYNQPRVNTESSSNTQSILGNGVSTIKDAASVGQNKSENHRFSFNLEDRIDSMNSLIFRPNFALQSNNNVTNSSSSTMKNVNGVLTPQNKSISNGSSYNSGYNVNGSNLQLRHRFAKRGRTLSLDFNFSGSQNYGDGLTYTVNNVYGSNPRMDTLNQHYYDSSRSYSLNPTLSYTEPLGKNQMLEIRYSLSYNNTNSVTNTYRFDNASGKFNKFDSLYSNAYKFIQTYNTANLNYRFQHTKYNFSVGTGIQFQNMESNNTTKNVLVKRDFVNFTPNANFTYNFTKTRSLRVFYNGRTGTPSVSQLQPITTTTDSIDFQIGNGNLKPQFTNSLRVLYSSVDPFTQKIVVGTVNGTITTNDIVSSILQDTTAAGKGGRTTTYVNFGTTYNLNGYFMYGFPLKTPKSNINLSTNINYSKNQSLLSVNKTAAASPNVTTSYTLSETVKWTTNLKNNFDMNLSTTFSYNPIKNSSVNGVTTSNYMTHSLAADFTLYSNNGWTLASDFDYTHYYGRPAGYNTSIFLITPSIAKTFLKNKAGELRLSCFDLLNQNQAVSVSTNANQIVNSISNNLKRYLMLTFTYNLRAFGQQQRGQGPNQMRNMMFQGGQGGMMMGGFSGGGNGGGGRRGGNE</sequence>
<evidence type="ECO:0000259" key="2">
    <source>
        <dbReference type="Pfam" id="PF14905"/>
    </source>
</evidence>
<organism evidence="3 4">
    <name type="scientific">Sediminibacterium roseum</name>
    <dbReference type="NCBI Taxonomy" id="1978412"/>
    <lineage>
        <taxon>Bacteria</taxon>
        <taxon>Pseudomonadati</taxon>
        <taxon>Bacteroidota</taxon>
        <taxon>Chitinophagia</taxon>
        <taxon>Chitinophagales</taxon>
        <taxon>Chitinophagaceae</taxon>
        <taxon>Sediminibacterium</taxon>
    </lineage>
</organism>
<name>A0ABW9ZNC2_9BACT</name>
<evidence type="ECO:0000256" key="1">
    <source>
        <dbReference type="SAM" id="SignalP"/>
    </source>
</evidence>
<feature type="signal peptide" evidence="1">
    <location>
        <begin position="1"/>
        <end position="19"/>
    </location>
</feature>
<dbReference type="EMBL" id="JAACJS010000002">
    <property type="protein sequence ID" value="NCI48566.1"/>
    <property type="molecule type" value="Genomic_DNA"/>
</dbReference>
<dbReference type="Pfam" id="PF14905">
    <property type="entry name" value="OMP_b-brl_3"/>
    <property type="match status" value="1"/>
</dbReference>
<reference evidence="3 4" key="1">
    <citation type="submission" date="2020-01" db="EMBL/GenBank/DDBJ databases">
        <title>Genome analysis.</title>
        <authorList>
            <person name="Wu S."/>
            <person name="Wang G."/>
        </authorList>
    </citation>
    <scope>NUCLEOTIDE SEQUENCE [LARGE SCALE GENOMIC DNA]</scope>
    <source>
        <strain evidence="3 4">SYL130</strain>
    </source>
</reference>
<keyword evidence="4" id="KW-1185">Reference proteome</keyword>
<dbReference type="SUPFAM" id="SSF56935">
    <property type="entry name" value="Porins"/>
    <property type="match status" value="1"/>
</dbReference>
<dbReference type="InterPro" id="IPR041700">
    <property type="entry name" value="OMP_b-brl_3"/>
</dbReference>
<feature type="chain" id="PRO_5045656926" evidence="1">
    <location>
        <begin position="20"/>
        <end position="965"/>
    </location>
</feature>
<proteinExistence type="predicted"/>
<dbReference type="SUPFAM" id="SSF49464">
    <property type="entry name" value="Carboxypeptidase regulatory domain-like"/>
    <property type="match status" value="1"/>
</dbReference>
<comment type="caution">
    <text evidence="3">The sequence shown here is derived from an EMBL/GenBank/DDBJ whole genome shotgun (WGS) entry which is preliminary data.</text>
</comment>
<protein>
    <submittedName>
        <fullName evidence="3">Outer membrane beta-barrel protein</fullName>
    </submittedName>
</protein>
<gene>
    <name evidence="3" type="ORF">GWC95_01435</name>
</gene>
<dbReference type="InterPro" id="IPR008969">
    <property type="entry name" value="CarboxyPept-like_regulatory"/>
</dbReference>
<evidence type="ECO:0000313" key="4">
    <source>
        <dbReference type="Proteomes" id="UP000753802"/>
    </source>
</evidence>
<dbReference type="Gene3D" id="2.60.40.1120">
    <property type="entry name" value="Carboxypeptidase-like, regulatory domain"/>
    <property type="match status" value="1"/>
</dbReference>
<keyword evidence="1" id="KW-0732">Signal</keyword>
<dbReference type="RefSeq" id="WP_161816887.1">
    <property type="nucleotide sequence ID" value="NZ_JAACJS010000002.1"/>
</dbReference>
<evidence type="ECO:0000313" key="3">
    <source>
        <dbReference type="EMBL" id="NCI48566.1"/>
    </source>
</evidence>